<reference evidence="2 3" key="1">
    <citation type="submission" date="2019-03" db="EMBL/GenBank/DDBJ databases">
        <title>First draft genome of Liparis tanakae, snailfish: a comprehensive survey of snailfish specific genes.</title>
        <authorList>
            <person name="Kim W."/>
            <person name="Song I."/>
            <person name="Jeong J.-H."/>
            <person name="Kim D."/>
            <person name="Kim S."/>
            <person name="Ryu S."/>
            <person name="Song J.Y."/>
            <person name="Lee S.K."/>
        </authorList>
    </citation>
    <scope>NUCLEOTIDE SEQUENCE [LARGE SCALE GENOMIC DNA]</scope>
    <source>
        <tissue evidence="2">Muscle</tissue>
    </source>
</reference>
<feature type="region of interest" description="Disordered" evidence="1">
    <location>
        <begin position="70"/>
        <end position="105"/>
    </location>
</feature>
<sequence length="151" mass="16731">MPDCELARAAAAGCARPVRSGLVDGRAGGAQFVCLSARQQNCPAHDAQRSKREFRVRIWIRKRQENADHEMDLKPVSVSERNPNGRMQGGADVETSGKQRGEGYQDTNRSLQYEGSWKGFCFQLAAACSACFDKVPRRGVEQIKHQEALAH</sequence>
<evidence type="ECO:0000313" key="2">
    <source>
        <dbReference type="EMBL" id="TNN66095.1"/>
    </source>
</evidence>
<comment type="caution">
    <text evidence="2">The sequence shown here is derived from an EMBL/GenBank/DDBJ whole genome shotgun (WGS) entry which is preliminary data.</text>
</comment>
<organism evidence="2 3">
    <name type="scientific">Liparis tanakae</name>
    <name type="common">Tanaka's snailfish</name>
    <dbReference type="NCBI Taxonomy" id="230148"/>
    <lineage>
        <taxon>Eukaryota</taxon>
        <taxon>Metazoa</taxon>
        <taxon>Chordata</taxon>
        <taxon>Craniata</taxon>
        <taxon>Vertebrata</taxon>
        <taxon>Euteleostomi</taxon>
        <taxon>Actinopterygii</taxon>
        <taxon>Neopterygii</taxon>
        <taxon>Teleostei</taxon>
        <taxon>Neoteleostei</taxon>
        <taxon>Acanthomorphata</taxon>
        <taxon>Eupercaria</taxon>
        <taxon>Perciformes</taxon>
        <taxon>Cottioidei</taxon>
        <taxon>Cottales</taxon>
        <taxon>Liparidae</taxon>
        <taxon>Liparis</taxon>
    </lineage>
</organism>
<accession>A0A4Z2HLB6</accession>
<dbReference type="Proteomes" id="UP000314294">
    <property type="component" value="Unassembled WGS sequence"/>
</dbReference>
<dbReference type="AlphaFoldDB" id="A0A4Z2HLB6"/>
<proteinExistence type="predicted"/>
<gene>
    <name evidence="2" type="ORF">EYF80_023723</name>
</gene>
<evidence type="ECO:0000313" key="3">
    <source>
        <dbReference type="Proteomes" id="UP000314294"/>
    </source>
</evidence>
<name>A0A4Z2HLB6_9TELE</name>
<keyword evidence="3" id="KW-1185">Reference proteome</keyword>
<dbReference type="EMBL" id="SRLO01000225">
    <property type="protein sequence ID" value="TNN66095.1"/>
    <property type="molecule type" value="Genomic_DNA"/>
</dbReference>
<evidence type="ECO:0000256" key="1">
    <source>
        <dbReference type="SAM" id="MobiDB-lite"/>
    </source>
</evidence>
<protein>
    <submittedName>
        <fullName evidence="2">Uncharacterized protein</fullName>
    </submittedName>
</protein>